<feature type="transmembrane region" description="Helical" evidence="1">
    <location>
        <begin position="99"/>
        <end position="123"/>
    </location>
</feature>
<accession>A0A833HMQ1</accession>
<reference evidence="2 3" key="1">
    <citation type="submission" date="2019-10" db="EMBL/GenBank/DDBJ databases">
        <title>Alkaliphilus serpentinus sp. nov. and Alkaliphilus pronyensis sp. nov., two novel anaerobic alkaliphilic species isolated from the serpentinized-hosted hydrothermal field of the Prony Bay (New Caledonia).</title>
        <authorList>
            <person name="Postec A."/>
        </authorList>
    </citation>
    <scope>NUCLEOTIDE SEQUENCE [LARGE SCALE GENOMIC DNA]</scope>
    <source>
        <strain evidence="2 3">LacT</strain>
    </source>
</reference>
<feature type="transmembrane region" description="Helical" evidence="1">
    <location>
        <begin position="12"/>
        <end position="32"/>
    </location>
</feature>
<dbReference type="Proteomes" id="UP000465601">
    <property type="component" value="Unassembled WGS sequence"/>
</dbReference>
<name>A0A833HMQ1_9FIRM</name>
<keyword evidence="3" id="KW-1185">Reference proteome</keyword>
<proteinExistence type="predicted"/>
<evidence type="ECO:0000313" key="3">
    <source>
        <dbReference type="Proteomes" id="UP000465601"/>
    </source>
</evidence>
<keyword evidence="1" id="KW-1133">Transmembrane helix</keyword>
<evidence type="ECO:0000313" key="2">
    <source>
        <dbReference type="EMBL" id="KAB3527694.1"/>
    </source>
</evidence>
<sequence>MYYKLSKLAKTIIIINILLTIIVGIFHGYNVYRLHESHERILEVMEERKVIRETAIRMLQKEGEEVFIEHGMTSYFGVFMSTLTLFLLYKYAKESKFSFAFSAAFSSLLTSYIGGLLLFFVIFSGKSEINGIGKGSSVKDEWEKYIHKRGYKYR</sequence>
<protein>
    <submittedName>
        <fullName evidence="2">Uncharacterized protein</fullName>
    </submittedName>
</protein>
<keyword evidence="1" id="KW-0812">Transmembrane</keyword>
<evidence type="ECO:0000256" key="1">
    <source>
        <dbReference type="SAM" id="Phobius"/>
    </source>
</evidence>
<dbReference type="AlphaFoldDB" id="A0A833HMQ1"/>
<keyword evidence="1" id="KW-0472">Membrane</keyword>
<comment type="caution">
    <text evidence="2">The sequence shown here is derived from an EMBL/GenBank/DDBJ whole genome shotgun (WGS) entry which is preliminary data.</text>
</comment>
<dbReference type="EMBL" id="WBZB01000040">
    <property type="protein sequence ID" value="KAB3527694.1"/>
    <property type="molecule type" value="Genomic_DNA"/>
</dbReference>
<gene>
    <name evidence="2" type="ORF">F8153_11990</name>
</gene>
<feature type="transmembrane region" description="Helical" evidence="1">
    <location>
        <begin position="72"/>
        <end position="92"/>
    </location>
</feature>
<organism evidence="2 3">
    <name type="scientific">Alkaliphilus serpentinus</name>
    <dbReference type="NCBI Taxonomy" id="1482731"/>
    <lineage>
        <taxon>Bacteria</taxon>
        <taxon>Bacillati</taxon>
        <taxon>Bacillota</taxon>
        <taxon>Clostridia</taxon>
        <taxon>Peptostreptococcales</taxon>
        <taxon>Natronincolaceae</taxon>
        <taxon>Alkaliphilus</taxon>
    </lineage>
</organism>
<dbReference type="RefSeq" id="WP_151866588.1">
    <property type="nucleotide sequence ID" value="NZ_WBZB01000040.1"/>
</dbReference>